<dbReference type="AlphaFoldDB" id="A0AA38I714"/>
<reference evidence="2" key="1">
    <citation type="journal article" date="2023" name="G3 (Bethesda)">
        <title>Whole genome assemblies of Zophobas morio and Tenebrio molitor.</title>
        <authorList>
            <person name="Kaur S."/>
            <person name="Stinson S.A."/>
            <person name="diCenzo G.C."/>
        </authorList>
    </citation>
    <scope>NUCLEOTIDE SEQUENCE</scope>
    <source>
        <strain evidence="2">QUZm001</strain>
    </source>
</reference>
<comment type="caution">
    <text evidence="2">The sequence shown here is derived from an EMBL/GenBank/DDBJ whole genome shotgun (WGS) entry which is preliminary data.</text>
</comment>
<proteinExistence type="predicted"/>
<evidence type="ECO:0008006" key="4">
    <source>
        <dbReference type="Google" id="ProtNLM"/>
    </source>
</evidence>
<protein>
    <recommendedName>
        <fullName evidence="4">Secreted protein</fullName>
    </recommendedName>
</protein>
<keyword evidence="1" id="KW-0732">Signal</keyword>
<evidence type="ECO:0000313" key="2">
    <source>
        <dbReference type="EMBL" id="KAJ3648209.1"/>
    </source>
</evidence>
<sequence length="83" mass="9388">MTSKEARTLRLLQLLFVVVDAPSFDVLSLNTTRLSFSGRAEYGRLDLRLLAAAAAEERLCLGRQKKNDNSLDWLRRGDGCFQE</sequence>
<organism evidence="2 3">
    <name type="scientific">Zophobas morio</name>
    <dbReference type="NCBI Taxonomy" id="2755281"/>
    <lineage>
        <taxon>Eukaryota</taxon>
        <taxon>Metazoa</taxon>
        <taxon>Ecdysozoa</taxon>
        <taxon>Arthropoda</taxon>
        <taxon>Hexapoda</taxon>
        <taxon>Insecta</taxon>
        <taxon>Pterygota</taxon>
        <taxon>Neoptera</taxon>
        <taxon>Endopterygota</taxon>
        <taxon>Coleoptera</taxon>
        <taxon>Polyphaga</taxon>
        <taxon>Cucujiformia</taxon>
        <taxon>Tenebrionidae</taxon>
        <taxon>Zophobas</taxon>
    </lineage>
</organism>
<evidence type="ECO:0000313" key="3">
    <source>
        <dbReference type="Proteomes" id="UP001168821"/>
    </source>
</evidence>
<gene>
    <name evidence="2" type="ORF">Zmor_020029</name>
</gene>
<feature type="signal peptide" evidence="1">
    <location>
        <begin position="1"/>
        <end position="21"/>
    </location>
</feature>
<keyword evidence="3" id="KW-1185">Reference proteome</keyword>
<name>A0AA38I714_9CUCU</name>
<accession>A0AA38I714</accession>
<dbReference type="Proteomes" id="UP001168821">
    <property type="component" value="Unassembled WGS sequence"/>
</dbReference>
<feature type="chain" id="PRO_5041403501" description="Secreted protein" evidence="1">
    <location>
        <begin position="22"/>
        <end position="83"/>
    </location>
</feature>
<evidence type="ECO:0000256" key="1">
    <source>
        <dbReference type="SAM" id="SignalP"/>
    </source>
</evidence>
<dbReference type="EMBL" id="JALNTZ010000006">
    <property type="protein sequence ID" value="KAJ3648209.1"/>
    <property type="molecule type" value="Genomic_DNA"/>
</dbReference>